<evidence type="ECO:0000259" key="3">
    <source>
        <dbReference type="PROSITE" id="PS50851"/>
    </source>
</evidence>
<protein>
    <submittedName>
        <fullName evidence="4">Chemotaxis protein CheV</fullName>
    </submittedName>
</protein>
<dbReference type="InterPro" id="IPR036061">
    <property type="entry name" value="CheW-like_dom_sf"/>
</dbReference>
<dbReference type="Gene3D" id="2.40.50.180">
    <property type="entry name" value="CheA-289, Domain 4"/>
    <property type="match status" value="1"/>
</dbReference>
<dbReference type="PROSITE" id="PS50110">
    <property type="entry name" value="RESPONSE_REGULATORY"/>
    <property type="match status" value="1"/>
</dbReference>
<dbReference type="Proteomes" id="UP001465153">
    <property type="component" value="Unassembled WGS sequence"/>
</dbReference>
<evidence type="ECO:0000256" key="1">
    <source>
        <dbReference type="PROSITE-ProRule" id="PRU00169"/>
    </source>
</evidence>
<accession>A0ABQ0AEY8</accession>
<proteinExistence type="predicted"/>
<dbReference type="Pfam" id="PF01584">
    <property type="entry name" value="CheW"/>
    <property type="match status" value="1"/>
</dbReference>
<dbReference type="Gene3D" id="3.40.50.2300">
    <property type="match status" value="1"/>
</dbReference>
<evidence type="ECO:0000313" key="4">
    <source>
        <dbReference type="EMBL" id="GAA6170206.1"/>
    </source>
</evidence>
<dbReference type="SUPFAM" id="SSF52172">
    <property type="entry name" value="CheY-like"/>
    <property type="match status" value="1"/>
</dbReference>
<dbReference type="SMART" id="SM00260">
    <property type="entry name" value="CheW"/>
    <property type="match status" value="1"/>
</dbReference>
<dbReference type="PANTHER" id="PTHR47233:SF4">
    <property type="entry name" value="CHEMOTAXIS SIGNAL TRANSDUCTION PROTEIN"/>
    <property type="match status" value="1"/>
</dbReference>
<dbReference type="PANTHER" id="PTHR47233">
    <property type="entry name" value="CHEMOTAXIS PROTEIN CHEV"/>
    <property type="match status" value="1"/>
</dbReference>
<dbReference type="Pfam" id="PF00072">
    <property type="entry name" value="Response_reg"/>
    <property type="match status" value="1"/>
</dbReference>
<dbReference type="SUPFAM" id="SSF50341">
    <property type="entry name" value="CheW-like"/>
    <property type="match status" value="1"/>
</dbReference>
<keyword evidence="5" id="KW-1185">Reference proteome</keyword>
<keyword evidence="1" id="KW-0597">Phosphoprotein</keyword>
<dbReference type="InterPro" id="IPR002545">
    <property type="entry name" value="CheW-lke_dom"/>
</dbReference>
<dbReference type="InterPro" id="IPR011006">
    <property type="entry name" value="CheY-like_superfamily"/>
</dbReference>
<feature type="domain" description="CheW-like" evidence="3">
    <location>
        <begin position="24"/>
        <end position="164"/>
    </location>
</feature>
<feature type="modified residue" description="4-aspartylphosphate" evidence="1">
    <location>
        <position position="245"/>
    </location>
</feature>
<sequence>MDSAFMTSLLESIDSRTKLVGENRLELLLFRLAGKQIYAINVFKVREVVQLPPLTEVPNRHYAICGVAHIRGLSFSVVDLQAALGRSPLYNGEVKTNLIITEYNSSVQGFLVGPVDRIVNLTWDSILPPPPTTGNGHFLTAITSFDDQLIQIIDVEKVLADITPYSTDISEDVLNENLKDWALNNQLKVLIVDDSSTARQQLKITLNNLGIECIQAKNGAEGLRTLESLAEDGPITKTLLMMITDAEMPEMDGYRLTHEARSNPALEDLFIIMHTSLSGAFNEALVDKVGCNRFLSKFKPDEVANAVQERVQDYKNSLESS</sequence>
<dbReference type="PROSITE" id="PS50851">
    <property type="entry name" value="CHEW"/>
    <property type="match status" value="1"/>
</dbReference>
<reference evidence="4 5" key="1">
    <citation type="submission" date="2024-04" db="EMBL/GenBank/DDBJ databases">
        <title>Draft genome sequence of Sessilibacter corallicola NBRC 116591.</title>
        <authorList>
            <person name="Miyakawa T."/>
            <person name="Kusuya Y."/>
            <person name="Miura T."/>
        </authorList>
    </citation>
    <scope>NUCLEOTIDE SEQUENCE [LARGE SCALE GENOMIC DNA]</scope>
    <source>
        <strain evidence="4 5">KU-00831-HH</strain>
    </source>
</reference>
<dbReference type="SMART" id="SM00448">
    <property type="entry name" value="REC"/>
    <property type="match status" value="1"/>
</dbReference>
<feature type="domain" description="Response regulatory" evidence="2">
    <location>
        <begin position="188"/>
        <end position="312"/>
    </location>
</feature>
<dbReference type="InterPro" id="IPR024181">
    <property type="entry name" value="Chemotax_regulator_CheV"/>
</dbReference>
<organism evidence="4 5">
    <name type="scientific">Sessilibacter corallicola</name>
    <dbReference type="NCBI Taxonomy" id="2904075"/>
    <lineage>
        <taxon>Bacteria</taxon>
        <taxon>Pseudomonadati</taxon>
        <taxon>Pseudomonadota</taxon>
        <taxon>Gammaproteobacteria</taxon>
        <taxon>Cellvibrionales</taxon>
        <taxon>Cellvibrionaceae</taxon>
        <taxon>Sessilibacter</taxon>
    </lineage>
</organism>
<gene>
    <name evidence="4" type="ORF">NBRC116591_40200</name>
</gene>
<dbReference type="PIRSF" id="PIRSF002867">
    <property type="entry name" value="CheV"/>
    <property type="match status" value="1"/>
</dbReference>
<dbReference type="Gene3D" id="2.30.30.40">
    <property type="entry name" value="SH3 Domains"/>
    <property type="match status" value="1"/>
</dbReference>
<evidence type="ECO:0000313" key="5">
    <source>
        <dbReference type="Proteomes" id="UP001465153"/>
    </source>
</evidence>
<comment type="caution">
    <text evidence="4">The sequence shown here is derived from an EMBL/GenBank/DDBJ whole genome shotgun (WGS) entry which is preliminary data.</text>
</comment>
<dbReference type="EMBL" id="BAABWN010000021">
    <property type="protein sequence ID" value="GAA6170206.1"/>
    <property type="molecule type" value="Genomic_DNA"/>
</dbReference>
<name>A0ABQ0AEY8_9GAMM</name>
<dbReference type="InterPro" id="IPR001789">
    <property type="entry name" value="Sig_transdc_resp-reg_receiver"/>
</dbReference>
<evidence type="ECO:0000259" key="2">
    <source>
        <dbReference type="PROSITE" id="PS50110"/>
    </source>
</evidence>